<evidence type="ECO:0000313" key="3">
    <source>
        <dbReference type="Proteomes" id="UP000836841"/>
    </source>
</evidence>
<dbReference type="AlphaFoldDB" id="A0AAU9RWM3"/>
<organism evidence="2 3">
    <name type="scientific">Thlaspi arvense</name>
    <name type="common">Field penny-cress</name>
    <dbReference type="NCBI Taxonomy" id="13288"/>
    <lineage>
        <taxon>Eukaryota</taxon>
        <taxon>Viridiplantae</taxon>
        <taxon>Streptophyta</taxon>
        <taxon>Embryophyta</taxon>
        <taxon>Tracheophyta</taxon>
        <taxon>Spermatophyta</taxon>
        <taxon>Magnoliopsida</taxon>
        <taxon>eudicotyledons</taxon>
        <taxon>Gunneridae</taxon>
        <taxon>Pentapetalae</taxon>
        <taxon>rosids</taxon>
        <taxon>malvids</taxon>
        <taxon>Brassicales</taxon>
        <taxon>Brassicaceae</taxon>
        <taxon>Thlaspideae</taxon>
        <taxon>Thlaspi</taxon>
    </lineage>
</organism>
<feature type="region of interest" description="Disordered" evidence="1">
    <location>
        <begin position="41"/>
        <end position="93"/>
    </location>
</feature>
<dbReference type="Proteomes" id="UP000836841">
    <property type="component" value="Chromosome 3"/>
</dbReference>
<evidence type="ECO:0000313" key="2">
    <source>
        <dbReference type="EMBL" id="CAH2052777.1"/>
    </source>
</evidence>
<protein>
    <submittedName>
        <fullName evidence="2">Uncharacterized protein</fullName>
    </submittedName>
</protein>
<evidence type="ECO:0000256" key="1">
    <source>
        <dbReference type="SAM" id="MobiDB-lite"/>
    </source>
</evidence>
<keyword evidence="3" id="KW-1185">Reference proteome</keyword>
<feature type="region of interest" description="Disordered" evidence="1">
    <location>
        <begin position="1"/>
        <end position="27"/>
    </location>
</feature>
<gene>
    <name evidence="2" type="ORF">TAV2_LOCUS9302</name>
</gene>
<reference evidence="2 3" key="1">
    <citation type="submission" date="2022-03" db="EMBL/GenBank/DDBJ databases">
        <authorList>
            <person name="Nunn A."/>
            <person name="Chopra R."/>
            <person name="Nunn A."/>
            <person name="Contreras Garrido A."/>
        </authorList>
    </citation>
    <scope>NUCLEOTIDE SEQUENCE [LARGE SCALE GENOMIC DNA]</scope>
</reference>
<proteinExistence type="predicted"/>
<dbReference type="EMBL" id="OU466859">
    <property type="protein sequence ID" value="CAH2052777.1"/>
    <property type="molecule type" value="Genomic_DNA"/>
</dbReference>
<sequence>MSSLLDTIGKNSTETAPRGQAQSTQVSLSQLITMIKHFSDTRSTSYDDSSDKESLPKQFAIGEGSNAPKREPDINEVFSSDEEMSYTHPRNQEIPSKQFASKVMTFTFDDIPFKKGMIGLTNFMHG</sequence>
<name>A0AAU9RWM3_THLAR</name>
<accession>A0AAU9RWM3</accession>